<feature type="compositionally biased region" description="Low complexity" evidence="8">
    <location>
        <begin position="687"/>
        <end position="716"/>
    </location>
</feature>
<dbReference type="OrthoDB" id="643377at2759"/>
<dbReference type="SMART" id="SM00369">
    <property type="entry name" value="LRR_TYP"/>
    <property type="match status" value="5"/>
</dbReference>
<keyword evidence="7" id="KW-0175">Coiled coil</keyword>
<dbReference type="Pfam" id="PF13855">
    <property type="entry name" value="LRR_8"/>
    <property type="match status" value="1"/>
</dbReference>
<dbReference type="SMART" id="SM00408">
    <property type="entry name" value="IGc2"/>
    <property type="match status" value="1"/>
</dbReference>
<keyword evidence="2" id="KW-0732">Signal</keyword>
<dbReference type="InterPro" id="IPR003599">
    <property type="entry name" value="Ig_sub"/>
</dbReference>
<dbReference type="InterPro" id="IPR007110">
    <property type="entry name" value="Ig-like_dom"/>
</dbReference>
<keyword evidence="5" id="KW-0325">Glycoprotein</keyword>
<feature type="region of interest" description="Disordered" evidence="8">
    <location>
        <begin position="500"/>
        <end position="600"/>
    </location>
</feature>
<dbReference type="FunFam" id="3.80.10.10:FF:000082">
    <property type="entry name" value="Leucine-rich repeat-containing 24"/>
    <property type="match status" value="1"/>
</dbReference>
<dbReference type="PANTHER" id="PTHR24366">
    <property type="entry name" value="IG(IMMUNOGLOBULIN) AND LRR(LEUCINE RICH REPEAT) DOMAINS"/>
    <property type="match status" value="1"/>
</dbReference>
<dbReference type="GO" id="GO:0071944">
    <property type="term" value="C:cell periphery"/>
    <property type="evidence" value="ECO:0007669"/>
    <property type="project" value="UniProtKB-ARBA"/>
</dbReference>
<keyword evidence="12" id="KW-1185">Reference proteome</keyword>
<evidence type="ECO:0000259" key="10">
    <source>
        <dbReference type="PROSITE" id="PS50835"/>
    </source>
</evidence>
<keyword evidence="1" id="KW-0433">Leucine-rich repeat</keyword>
<organism evidence="11 12">
    <name type="scientific">Aphis craccivora</name>
    <name type="common">Cowpea aphid</name>
    <dbReference type="NCBI Taxonomy" id="307492"/>
    <lineage>
        <taxon>Eukaryota</taxon>
        <taxon>Metazoa</taxon>
        <taxon>Ecdysozoa</taxon>
        <taxon>Arthropoda</taxon>
        <taxon>Hexapoda</taxon>
        <taxon>Insecta</taxon>
        <taxon>Pterygota</taxon>
        <taxon>Neoptera</taxon>
        <taxon>Paraneoptera</taxon>
        <taxon>Hemiptera</taxon>
        <taxon>Sternorrhyncha</taxon>
        <taxon>Aphidomorpha</taxon>
        <taxon>Aphidoidea</taxon>
        <taxon>Aphididae</taxon>
        <taxon>Aphidini</taxon>
        <taxon>Aphis</taxon>
        <taxon>Aphis</taxon>
    </lineage>
</organism>
<sequence length="958" mass="104334">MIVLQNYLVEPLSVNTLCTIAACGLHYDRRRVDGGRKRRRRRRDEEEEEEEEEAVNTMLSSPASSSAAAMAGGGLIAVLLVLSACAVCGARADCPAACECKWRSGKESAICAAANMTAVPRHLDYGTQLLDLTDNPLYRLGKDAFADADLLNLQKLYLSQCRIKALDRYAFRKLNNLVELDLSHNSIPVVPSAVFESVPELRELKLNGNPIMRVPNGAFARVPRLVRLDVSGCRVALLESTAFAGLENSLEWLRLDNNQLREVKPSTVVSLTRLHGVQLHDNPWNCSCKLRPLREWMARRNVPYGAPPVCKTPVRLAQTPWDKLELDDFACEPHSAPVSAVVVVTEGDNATVSCRMYGVPIPSSRWTRNDRPLAQTGRSVPVTEGRYTNLTIVSAVAQDGGSYACELENRSGSSRSNVTVVVVKRSPDLVLGADRYALPGLIVGVILVLSFCLIFLCGLAIRSKGSPAGSRGIPVSGPLDSAAAGADIDPFDRYEKIEMDREDDDKTVQHHQYRLPASSSSSDKNGRPEPPGYAKSAVTSGTLVRGRHDEHEDYDGLPPIDEPPSSTAPSITDRPTARPSHSTTNVPHRPRILPDDPTDGKQKTYLECNLGEVTLHHHVLHKESLPAGHLYTTAAGRQELFKTKNVPDLLDTLLPTKGRRISQTLPRSGISSNNRRNTMYTQRPSESQSPLLLGSRGSGGSNTSQSQLSFDSSISSDHPRQLTAGQKSSSYLNLSTTGCGGGSSGGYHYQHHPSYYWTPPSLPSSPARERRLPATPIGRNAGLPTVAAETPILDPLSSRRRTYSGGGGSRNHQLNHNGGGGGGNQIHNHNQLAGSNHSLLSLSDGASVTYDYHTAQLDMFLDEYKTLKKELTKMQRTCDTLRLSNASLASSVAVPDMVDLHRSKPEPAATPTASSSLRTTPKSILKNKNQATYVYRSGGERRNSYHKLDPAPDDIYLS</sequence>
<dbReference type="SMART" id="SM00409">
    <property type="entry name" value="IG"/>
    <property type="match status" value="1"/>
</dbReference>
<feature type="region of interest" description="Disordered" evidence="8">
    <location>
        <begin position="34"/>
        <end position="60"/>
    </location>
</feature>
<keyword evidence="4" id="KW-1015">Disulfide bond</keyword>
<feature type="region of interest" description="Disordered" evidence="8">
    <location>
        <begin position="660"/>
        <end position="730"/>
    </location>
</feature>
<dbReference type="FunFam" id="2.60.40.10:FF:000032">
    <property type="entry name" value="palladin isoform X1"/>
    <property type="match status" value="1"/>
</dbReference>
<dbReference type="Gene3D" id="3.80.10.10">
    <property type="entry name" value="Ribonuclease Inhibitor"/>
    <property type="match status" value="2"/>
</dbReference>
<dbReference type="EMBL" id="VUJU01000842">
    <property type="protein sequence ID" value="KAF0768080.1"/>
    <property type="molecule type" value="Genomic_DNA"/>
</dbReference>
<dbReference type="InterPro" id="IPR036179">
    <property type="entry name" value="Ig-like_dom_sf"/>
</dbReference>
<dbReference type="InterPro" id="IPR032675">
    <property type="entry name" value="LRR_dom_sf"/>
</dbReference>
<feature type="region of interest" description="Disordered" evidence="8">
    <location>
        <begin position="936"/>
        <end position="958"/>
    </location>
</feature>
<dbReference type="SMART" id="SM00082">
    <property type="entry name" value="LRRCT"/>
    <property type="match status" value="1"/>
</dbReference>
<feature type="region of interest" description="Disordered" evidence="8">
    <location>
        <begin position="902"/>
        <end position="923"/>
    </location>
</feature>
<dbReference type="PROSITE" id="PS50835">
    <property type="entry name" value="IG_LIKE"/>
    <property type="match status" value="1"/>
</dbReference>
<evidence type="ECO:0000313" key="12">
    <source>
        <dbReference type="Proteomes" id="UP000478052"/>
    </source>
</evidence>
<feature type="compositionally biased region" description="Acidic residues" evidence="8">
    <location>
        <begin position="45"/>
        <end position="54"/>
    </location>
</feature>
<dbReference type="Gene3D" id="2.60.40.10">
    <property type="entry name" value="Immunoglobulins"/>
    <property type="match status" value="1"/>
</dbReference>
<keyword evidence="9" id="KW-1133">Transmembrane helix</keyword>
<dbReference type="Proteomes" id="UP000478052">
    <property type="component" value="Unassembled WGS sequence"/>
</dbReference>
<evidence type="ECO:0000313" key="11">
    <source>
        <dbReference type="EMBL" id="KAF0768080.1"/>
    </source>
</evidence>
<accession>A0A6G0ZB68</accession>
<evidence type="ECO:0000256" key="2">
    <source>
        <dbReference type="ARBA" id="ARBA00022729"/>
    </source>
</evidence>
<dbReference type="InterPro" id="IPR013783">
    <property type="entry name" value="Ig-like_fold"/>
</dbReference>
<dbReference type="AlphaFoldDB" id="A0A6G0ZB68"/>
<dbReference type="InterPro" id="IPR013098">
    <property type="entry name" value="Ig_I-set"/>
</dbReference>
<dbReference type="InterPro" id="IPR000483">
    <property type="entry name" value="Cys-rich_flank_reg_C"/>
</dbReference>
<evidence type="ECO:0000256" key="1">
    <source>
        <dbReference type="ARBA" id="ARBA00022614"/>
    </source>
</evidence>
<name>A0A6G0ZB68_APHCR</name>
<dbReference type="InterPro" id="IPR003598">
    <property type="entry name" value="Ig_sub2"/>
</dbReference>
<proteinExistence type="predicted"/>
<dbReference type="PROSITE" id="PS51450">
    <property type="entry name" value="LRR"/>
    <property type="match status" value="1"/>
</dbReference>
<reference evidence="11 12" key="1">
    <citation type="submission" date="2019-08" db="EMBL/GenBank/DDBJ databases">
        <title>Whole genome of Aphis craccivora.</title>
        <authorList>
            <person name="Voronova N.V."/>
            <person name="Shulinski R.S."/>
            <person name="Bandarenka Y.V."/>
            <person name="Zhorov D.G."/>
            <person name="Warner D."/>
        </authorList>
    </citation>
    <scope>NUCLEOTIDE SEQUENCE [LARGE SCALE GENOMIC DNA]</scope>
    <source>
        <strain evidence="11">180601</strain>
        <tissue evidence="11">Whole Body</tissue>
    </source>
</reference>
<feature type="compositionally biased region" description="Polar residues" evidence="8">
    <location>
        <begin position="661"/>
        <end position="686"/>
    </location>
</feature>
<evidence type="ECO:0000256" key="7">
    <source>
        <dbReference type="SAM" id="Coils"/>
    </source>
</evidence>
<evidence type="ECO:0000256" key="4">
    <source>
        <dbReference type="ARBA" id="ARBA00023157"/>
    </source>
</evidence>
<evidence type="ECO:0000256" key="8">
    <source>
        <dbReference type="SAM" id="MobiDB-lite"/>
    </source>
</evidence>
<keyword evidence="9" id="KW-0472">Membrane</keyword>
<dbReference type="InterPro" id="IPR003591">
    <property type="entry name" value="Leu-rich_rpt_typical-subtyp"/>
</dbReference>
<feature type="compositionally biased region" description="Polar residues" evidence="8">
    <location>
        <begin position="911"/>
        <end position="923"/>
    </location>
</feature>
<feature type="region of interest" description="Disordered" evidence="8">
    <location>
        <begin position="797"/>
        <end position="831"/>
    </location>
</feature>
<keyword evidence="9 11" id="KW-0812">Transmembrane</keyword>
<dbReference type="PANTHER" id="PTHR24366:SF140">
    <property type="entry name" value="IP22191P"/>
    <property type="match status" value="1"/>
</dbReference>
<protein>
    <submittedName>
        <fullName evidence="11">Leucine-rich repeat 2C immunoglobulin-like domain and transmembrane domain-containing protein 3</fullName>
    </submittedName>
</protein>
<dbReference type="Pfam" id="PF07679">
    <property type="entry name" value="I-set"/>
    <property type="match status" value="1"/>
</dbReference>
<feature type="transmembrane region" description="Helical" evidence="9">
    <location>
        <begin position="436"/>
        <end position="461"/>
    </location>
</feature>
<keyword evidence="3" id="KW-0677">Repeat</keyword>
<feature type="compositionally biased region" description="Basic and acidic residues" evidence="8">
    <location>
        <begin position="938"/>
        <end position="950"/>
    </location>
</feature>
<comment type="caution">
    <text evidence="11">The sequence shown here is derived from an EMBL/GenBank/DDBJ whole genome shotgun (WGS) entry which is preliminary data.</text>
</comment>
<evidence type="ECO:0000256" key="5">
    <source>
        <dbReference type="ARBA" id="ARBA00023180"/>
    </source>
</evidence>
<feature type="coiled-coil region" evidence="7">
    <location>
        <begin position="857"/>
        <end position="884"/>
    </location>
</feature>
<dbReference type="SUPFAM" id="SSF52058">
    <property type="entry name" value="L domain-like"/>
    <property type="match status" value="1"/>
</dbReference>
<keyword evidence="6" id="KW-0393">Immunoglobulin domain</keyword>
<evidence type="ECO:0000256" key="3">
    <source>
        <dbReference type="ARBA" id="ARBA00022737"/>
    </source>
</evidence>
<feature type="domain" description="Ig-like" evidence="10">
    <location>
        <begin position="333"/>
        <end position="421"/>
    </location>
</feature>
<dbReference type="SUPFAM" id="SSF48726">
    <property type="entry name" value="Immunoglobulin"/>
    <property type="match status" value="1"/>
</dbReference>
<evidence type="ECO:0000256" key="9">
    <source>
        <dbReference type="SAM" id="Phobius"/>
    </source>
</evidence>
<dbReference type="InterPro" id="IPR001611">
    <property type="entry name" value="Leu-rich_rpt"/>
</dbReference>
<evidence type="ECO:0000256" key="6">
    <source>
        <dbReference type="ARBA" id="ARBA00023319"/>
    </source>
</evidence>
<gene>
    <name evidence="11" type="ORF">FWK35_00031753</name>
</gene>